<protein>
    <submittedName>
        <fullName evidence="1">CLUMA_CG006918, isoform A</fullName>
    </submittedName>
</protein>
<dbReference type="EMBL" id="CVRI01000037">
    <property type="protein sequence ID" value="CRK93382.1"/>
    <property type="molecule type" value="Genomic_DNA"/>
</dbReference>
<dbReference type="AlphaFoldDB" id="A0A1J1I3E4"/>
<reference evidence="1 2" key="1">
    <citation type="submission" date="2015-04" db="EMBL/GenBank/DDBJ databases">
        <authorList>
            <person name="Syromyatnikov M.Y."/>
            <person name="Popov V.N."/>
        </authorList>
    </citation>
    <scope>NUCLEOTIDE SEQUENCE [LARGE SCALE GENOMIC DNA]</scope>
</reference>
<evidence type="ECO:0000313" key="1">
    <source>
        <dbReference type="EMBL" id="CRK93382.1"/>
    </source>
</evidence>
<accession>A0A1J1I3E4</accession>
<keyword evidence="2" id="KW-1185">Reference proteome</keyword>
<proteinExistence type="predicted"/>
<dbReference type="Proteomes" id="UP000183832">
    <property type="component" value="Unassembled WGS sequence"/>
</dbReference>
<gene>
    <name evidence="1" type="ORF">CLUMA_CG006918</name>
</gene>
<name>A0A1J1I3E4_9DIPT</name>
<sequence length="78" mass="9354">MKYYKRFFFFKTKLIGMLSQSFGVVIDKNIVVFIHCFEIKEVLIWDSQHFKSSDATMLIKKYENPSKFKYSLVLSYHA</sequence>
<evidence type="ECO:0000313" key="2">
    <source>
        <dbReference type="Proteomes" id="UP000183832"/>
    </source>
</evidence>
<organism evidence="1 2">
    <name type="scientific">Clunio marinus</name>
    <dbReference type="NCBI Taxonomy" id="568069"/>
    <lineage>
        <taxon>Eukaryota</taxon>
        <taxon>Metazoa</taxon>
        <taxon>Ecdysozoa</taxon>
        <taxon>Arthropoda</taxon>
        <taxon>Hexapoda</taxon>
        <taxon>Insecta</taxon>
        <taxon>Pterygota</taxon>
        <taxon>Neoptera</taxon>
        <taxon>Endopterygota</taxon>
        <taxon>Diptera</taxon>
        <taxon>Nematocera</taxon>
        <taxon>Chironomoidea</taxon>
        <taxon>Chironomidae</taxon>
        <taxon>Clunio</taxon>
    </lineage>
</organism>